<evidence type="ECO:0000256" key="1">
    <source>
        <dbReference type="SAM" id="MobiDB-lite"/>
    </source>
</evidence>
<sequence>MLANFLDQLQEKKEDNSWSHEKDPMQKEICDLKTKLDQAKHTRKTDSTLGKICPMLWKAKRDLEQQTS</sequence>
<feature type="region of interest" description="Disordered" evidence="1">
    <location>
        <begin position="1"/>
        <end position="24"/>
    </location>
</feature>
<accession>A0AAW1FZY1</accession>
<feature type="compositionally biased region" description="Basic and acidic residues" evidence="1">
    <location>
        <begin position="9"/>
        <end position="24"/>
    </location>
</feature>
<protein>
    <submittedName>
        <fullName evidence="2">Uncharacterized protein</fullName>
    </submittedName>
</protein>
<organism evidence="2 3">
    <name type="scientific">Zoarces viviparus</name>
    <name type="common">Viviparous eelpout</name>
    <name type="synonym">Blennius viviparus</name>
    <dbReference type="NCBI Taxonomy" id="48416"/>
    <lineage>
        <taxon>Eukaryota</taxon>
        <taxon>Metazoa</taxon>
        <taxon>Chordata</taxon>
        <taxon>Craniata</taxon>
        <taxon>Vertebrata</taxon>
        <taxon>Euteleostomi</taxon>
        <taxon>Actinopterygii</taxon>
        <taxon>Neopterygii</taxon>
        <taxon>Teleostei</taxon>
        <taxon>Neoteleostei</taxon>
        <taxon>Acanthomorphata</taxon>
        <taxon>Eupercaria</taxon>
        <taxon>Perciformes</taxon>
        <taxon>Cottioidei</taxon>
        <taxon>Zoarcales</taxon>
        <taxon>Zoarcidae</taxon>
        <taxon>Zoarcinae</taxon>
        <taxon>Zoarces</taxon>
    </lineage>
</organism>
<evidence type="ECO:0000313" key="2">
    <source>
        <dbReference type="EMBL" id="KAK9540073.1"/>
    </source>
</evidence>
<gene>
    <name evidence="2" type="ORF">VZT92_002543</name>
</gene>
<dbReference type="Proteomes" id="UP001488805">
    <property type="component" value="Unassembled WGS sequence"/>
</dbReference>
<dbReference type="EMBL" id="JBCEZU010000013">
    <property type="protein sequence ID" value="KAK9540073.1"/>
    <property type="molecule type" value="Genomic_DNA"/>
</dbReference>
<reference evidence="2 3" key="1">
    <citation type="journal article" date="2024" name="Genome Biol. Evol.">
        <title>Chromosome-level genome assembly of the viviparous eelpout Zoarces viviparus.</title>
        <authorList>
            <person name="Fuhrmann N."/>
            <person name="Brasseur M.V."/>
            <person name="Bakowski C.E."/>
            <person name="Podsiadlowski L."/>
            <person name="Prost S."/>
            <person name="Krehenwinkel H."/>
            <person name="Mayer C."/>
        </authorList>
    </citation>
    <scope>NUCLEOTIDE SEQUENCE [LARGE SCALE GENOMIC DNA]</scope>
    <source>
        <strain evidence="2">NO-MEL_2022_Ind0_liver</strain>
    </source>
</reference>
<proteinExistence type="predicted"/>
<name>A0AAW1FZY1_ZOAVI</name>
<comment type="caution">
    <text evidence="2">The sequence shown here is derived from an EMBL/GenBank/DDBJ whole genome shotgun (WGS) entry which is preliminary data.</text>
</comment>
<keyword evidence="3" id="KW-1185">Reference proteome</keyword>
<dbReference type="AlphaFoldDB" id="A0AAW1FZY1"/>
<evidence type="ECO:0000313" key="3">
    <source>
        <dbReference type="Proteomes" id="UP001488805"/>
    </source>
</evidence>